<evidence type="ECO:0000313" key="5">
    <source>
        <dbReference type="Proteomes" id="UP000199052"/>
    </source>
</evidence>
<dbReference type="EMBL" id="JACBZA010000001">
    <property type="protein sequence ID" value="NYH83650.1"/>
    <property type="molecule type" value="Genomic_DNA"/>
</dbReference>
<reference evidence="3 6" key="2">
    <citation type="submission" date="2020-07" db="EMBL/GenBank/DDBJ databases">
        <title>Sequencing the genomes of 1000 actinobacteria strains.</title>
        <authorList>
            <person name="Klenk H.-P."/>
        </authorList>
    </citation>
    <scope>NUCLEOTIDE SEQUENCE [LARGE SCALE GENOMIC DNA]</scope>
    <source>
        <strain evidence="3 6">DSM 45117</strain>
    </source>
</reference>
<reference evidence="4 5" key="1">
    <citation type="submission" date="2016-10" db="EMBL/GenBank/DDBJ databases">
        <authorList>
            <person name="de Groot N.N."/>
        </authorList>
    </citation>
    <scope>NUCLEOTIDE SEQUENCE [LARGE SCALE GENOMIC DNA]</scope>
    <source>
        <strain evidence="4 5">CPCC 202808</strain>
    </source>
</reference>
<dbReference type="Proteomes" id="UP000199052">
    <property type="component" value="Unassembled WGS sequence"/>
</dbReference>
<dbReference type="SMART" id="SM00903">
    <property type="entry name" value="Flavin_Reduct"/>
    <property type="match status" value="1"/>
</dbReference>
<dbReference type="InterPro" id="IPR050268">
    <property type="entry name" value="NADH-dep_flavin_reductase"/>
</dbReference>
<dbReference type="PANTHER" id="PTHR30466:SF1">
    <property type="entry name" value="FMN REDUCTASE (NADH) RUTF"/>
    <property type="match status" value="1"/>
</dbReference>
<dbReference type="SUPFAM" id="SSF50475">
    <property type="entry name" value="FMN-binding split barrel"/>
    <property type="match status" value="1"/>
</dbReference>
<dbReference type="Pfam" id="PF01613">
    <property type="entry name" value="Flavin_Reduct"/>
    <property type="match status" value="1"/>
</dbReference>
<name>A0A1I2PGD6_9ACTN</name>
<keyword evidence="1" id="KW-0560">Oxidoreductase</keyword>
<evidence type="ECO:0000313" key="3">
    <source>
        <dbReference type="EMBL" id="NYH83650.1"/>
    </source>
</evidence>
<dbReference type="InterPro" id="IPR002563">
    <property type="entry name" value="Flavin_Rdtase-like_dom"/>
</dbReference>
<evidence type="ECO:0000259" key="2">
    <source>
        <dbReference type="SMART" id="SM00903"/>
    </source>
</evidence>
<evidence type="ECO:0000313" key="6">
    <source>
        <dbReference type="Proteomes" id="UP000533017"/>
    </source>
</evidence>
<dbReference type="Proteomes" id="UP000533017">
    <property type="component" value="Unassembled WGS sequence"/>
</dbReference>
<accession>A0A1I2PGD6</accession>
<dbReference type="STRING" id="504797.SAMN05421678_10498"/>
<dbReference type="GO" id="GO:0006208">
    <property type="term" value="P:pyrimidine nucleobase catabolic process"/>
    <property type="evidence" value="ECO:0007669"/>
    <property type="project" value="TreeGrafter"/>
</dbReference>
<evidence type="ECO:0000256" key="1">
    <source>
        <dbReference type="ARBA" id="ARBA00023002"/>
    </source>
</evidence>
<dbReference type="OrthoDB" id="9792858at2"/>
<dbReference type="GO" id="GO:0010181">
    <property type="term" value="F:FMN binding"/>
    <property type="evidence" value="ECO:0007669"/>
    <property type="project" value="InterPro"/>
</dbReference>
<dbReference type="Gene3D" id="2.30.110.10">
    <property type="entry name" value="Electron Transport, Fmn-binding Protein, Chain A"/>
    <property type="match status" value="1"/>
</dbReference>
<dbReference type="AlphaFoldDB" id="A0A1I2PGD6"/>
<dbReference type="RefSeq" id="WP_092882587.1">
    <property type="nucleotide sequence ID" value="NZ_FOOI01000004.1"/>
</dbReference>
<dbReference type="GO" id="GO:0042602">
    <property type="term" value="F:riboflavin reductase (NADPH) activity"/>
    <property type="evidence" value="ECO:0007669"/>
    <property type="project" value="TreeGrafter"/>
</dbReference>
<dbReference type="PANTHER" id="PTHR30466">
    <property type="entry name" value="FLAVIN REDUCTASE"/>
    <property type="match status" value="1"/>
</dbReference>
<proteinExistence type="predicted"/>
<dbReference type="EMBL" id="FOOI01000004">
    <property type="protein sequence ID" value="SFG14199.1"/>
    <property type="molecule type" value="Genomic_DNA"/>
</dbReference>
<protein>
    <submittedName>
        <fullName evidence="3">Flavin reductase (DIM6/NTAB) family NADH-FMN oxidoreductase RutF</fullName>
    </submittedName>
    <submittedName>
        <fullName evidence="4">NADH-FMN oxidoreductase RutF, flavin reductase (DIM6/NTAB) family</fullName>
    </submittedName>
</protein>
<gene>
    <name evidence="3" type="ORF">FHR37_002501</name>
    <name evidence="4" type="ORF">SAMN05421678_10498</name>
</gene>
<keyword evidence="6" id="KW-1185">Reference proteome</keyword>
<feature type="domain" description="Flavin reductase like" evidence="2">
    <location>
        <begin position="20"/>
        <end position="163"/>
    </location>
</feature>
<evidence type="ECO:0000313" key="4">
    <source>
        <dbReference type="EMBL" id="SFG14199.1"/>
    </source>
</evidence>
<organism evidence="4 5">
    <name type="scientific">Actinopolymorpha cephalotaxi</name>
    <dbReference type="NCBI Taxonomy" id="504797"/>
    <lineage>
        <taxon>Bacteria</taxon>
        <taxon>Bacillati</taxon>
        <taxon>Actinomycetota</taxon>
        <taxon>Actinomycetes</taxon>
        <taxon>Propionibacteriales</taxon>
        <taxon>Actinopolymorphaceae</taxon>
        <taxon>Actinopolymorpha</taxon>
    </lineage>
</organism>
<sequence>MTSCVEVSNTTTSDLFRSVFRRYAAGVVVVTADAGFGPAGFTATSLASISLDPPLVSFALSTNASSWRTISVAETVVVNFLDAEQHSLARTFATSGIDRFAAPTRWSRLPDGEPVLDEAAGVLRGRIEHRYPVGDHHLVVARILDGTSRQHAPLVYHAGCYRTVDAFGTVAALGSVDRSGAAGSTEVGTR</sequence>
<dbReference type="InterPro" id="IPR012349">
    <property type="entry name" value="Split_barrel_FMN-bd"/>
</dbReference>